<dbReference type="Proteomes" id="UP001206895">
    <property type="component" value="Unassembled WGS sequence"/>
</dbReference>
<dbReference type="SMART" id="SM00267">
    <property type="entry name" value="GGDEF"/>
    <property type="match status" value="1"/>
</dbReference>
<keyword evidence="1" id="KW-0472">Membrane</keyword>
<evidence type="ECO:0000259" key="2">
    <source>
        <dbReference type="PROSITE" id="PS50887"/>
    </source>
</evidence>
<feature type="transmembrane region" description="Helical" evidence="1">
    <location>
        <begin position="132"/>
        <end position="152"/>
    </location>
</feature>
<feature type="transmembrane region" description="Helical" evidence="1">
    <location>
        <begin position="83"/>
        <end position="103"/>
    </location>
</feature>
<accession>A0ABT1HD24</accession>
<feature type="transmembrane region" description="Helical" evidence="1">
    <location>
        <begin position="30"/>
        <end position="49"/>
    </location>
</feature>
<dbReference type="Gene3D" id="3.30.70.270">
    <property type="match status" value="1"/>
</dbReference>
<evidence type="ECO:0000256" key="1">
    <source>
        <dbReference type="SAM" id="Phobius"/>
    </source>
</evidence>
<dbReference type="EMBL" id="JAMTCJ010000002">
    <property type="protein sequence ID" value="MCP2176157.1"/>
    <property type="molecule type" value="Genomic_DNA"/>
</dbReference>
<proteinExistence type="predicted"/>
<name>A0ABT1HD24_9NOCA</name>
<feature type="transmembrane region" description="Helical" evidence="1">
    <location>
        <begin position="55"/>
        <end position="76"/>
    </location>
</feature>
<dbReference type="RefSeq" id="WP_253661172.1">
    <property type="nucleotide sequence ID" value="NZ_BAAAJQ010000001.1"/>
</dbReference>
<comment type="caution">
    <text evidence="3">The sequence shown here is derived from an EMBL/GenBank/DDBJ whole genome shotgun (WGS) entry which is preliminary data.</text>
</comment>
<evidence type="ECO:0000313" key="4">
    <source>
        <dbReference type="Proteomes" id="UP001206895"/>
    </source>
</evidence>
<dbReference type="InterPro" id="IPR043128">
    <property type="entry name" value="Rev_trsase/Diguanyl_cyclase"/>
</dbReference>
<dbReference type="NCBIfam" id="TIGR00254">
    <property type="entry name" value="GGDEF"/>
    <property type="match status" value="1"/>
</dbReference>
<dbReference type="CDD" id="cd01949">
    <property type="entry name" value="GGDEF"/>
    <property type="match status" value="1"/>
</dbReference>
<dbReference type="InterPro" id="IPR050469">
    <property type="entry name" value="Diguanylate_Cyclase"/>
</dbReference>
<dbReference type="PANTHER" id="PTHR45138:SF9">
    <property type="entry name" value="DIGUANYLATE CYCLASE DGCM-RELATED"/>
    <property type="match status" value="1"/>
</dbReference>
<dbReference type="InterPro" id="IPR000160">
    <property type="entry name" value="GGDEF_dom"/>
</dbReference>
<sequence>MRVPFSLPSRPVHPVAPEREARLEKVARRAIGIGAANFGLVAVLTRIYLDSSTLSDVVAVGFAGLAVASAVVWFTTRFWVRGVGARIFGVFADVGTLCVLLTIGPSSDAVVGCVLFAVTGVFFMFYLSRRWLLTHVAFAGTVTVAFAVHAIVEGAGFWEMVVRADVVLAAVVGTATTTHLAWTTMRRRARMAGTDALTGVRNVRGMWHDAVPMLVEADALGDAVVVAVADIDGFKSVNDAHGHDVGDQVLVEVAHRLADHVGSAGFVARSGGEEFTAVIAGPLDQIRGIVASLPTTVDGGDTHPTVTMSVGAVIANPLLEVSGPDAAREAHRQADRMMYEVKRSGGAGVGLHF</sequence>
<dbReference type="PANTHER" id="PTHR45138">
    <property type="entry name" value="REGULATORY COMPONENTS OF SENSORY TRANSDUCTION SYSTEM"/>
    <property type="match status" value="1"/>
</dbReference>
<evidence type="ECO:0000313" key="3">
    <source>
        <dbReference type="EMBL" id="MCP2176157.1"/>
    </source>
</evidence>
<gene>
    <name evidence="3" type="ORF">LX13_001976</name>
</gene>
<feature type="transmembrane region" description="Helical" evidence="1">
    <location>
        <begin position="164"/>
        <end position="182"/>
    </location>
</feature>
<dbReference type="InterPro" id="IPR029787">
    <property type="entry name" value="Nucleotide_cyclase"/>
</dbReference>
<reference evidence="3 4" key="1">
    <citation type="submission" date="2022-06" db="EMBL/GenBank/DDBJ databases">
        <title>Genomic Encyclopedia of Archaeal and Bacterial Type Strains, Phase II (KMG-II): from individual species to whole genera.</title>
        <authorList>
            <person name="Goeker M."/>
        </authorList>
    </citation>
    <scope>NUCLEOTIDE SEQUENCE [LARGE SCALE GENOMIC DNA]</scope>
    <source>
        <strain evidence="3 4">DSM 44693</strain>
    </source>
</reference>
<dbReference type="PROSITE" id="PS50887">
    <property type="entry name" value="GGDEF"/>
    <property type="match status" value="1"/>
</dbReference>
<feature type="domain" description="GGDEF" evidence="2">
    <location>
        <begin position="222"/>
        <end position="353"/>
    </location>
</feature>
<feature type="transmembrane region" description="Helical" evidence="1">
    <location>
        <begin position="109"/>
        <end position="127"/>
    </location>
</feature>
<organism evidence="3 4">
    <name type="scientific">Williamsia maris</name>
    <dbReference type="NCBI Taxonomy" id="72806"/>
    <lineage>
        <taxon>Bacteria</taxon>
        <taxon>Bacillati</taxon>
        <taxon>Actinomycetota</taxon>
        <taxon>Actinomycetes</taxon>
        <taxon>Mycobacteriales</taxon>
        <taxon>Nocardiaceae</taxon>
        <taxon>Williamsia</taxon>
    </lineage>
</organism>
<protein>
    <submittedName>
        <fullName evidence="3">Diguanylate cyclase (GGDEF) domain-containing protein</fullName>
    </submittedName>
</protein>
<keyword evidence="1" id="KW-1133">Transmembrane helix</keyword>
<keyword evidence="4" id="KW-1185">Reference proteome</keyword>
<dbReference type="Pfam" id="PF00990">
    <property type="entry name" value="GGDEF"/>
    <property type="match status" value="1"/>
</dbReference>
<keyword evidence="1" id="KW-0812">Transmembrane</keyword>
<dbReference type="SUPFAM" id="SSF55073">
    <property type="entry name" value="Nucleotide cyclase"/>
    <property type="match status" value="1"/>
</dbReference>